<dbReference type="PANTHER" id="PTHR43498:SF1">
    <property type="entry name" value="COB--COM HETERODISULFIDE REDUCTASE IRON-SULFUR SUBUNIT A"/>
    <property type="match status" value="1"/>
</dbReference>
<dbReference type="PANTHER" id="PTHR43498">
    <property type="entry name" value="FERREDOXIN:COB-COM HETERODISULFIDE REDUCTASE SUBUNIT A"/>
    <property type="match status" value="1"/>
</dbReference>
<keyword evidence="8" id="KW-0670">Pyruvate</keyword>
<evidence type="ECO:0000256" key="5">
    <source>
        <dbReference type="ARBA" id="ARBA00023014"/>
    </source>
</evidence>
<dbReference type="HOGENOM" id="CLU_338814_0_0_0"/>
<evidence type="ECO:0000259" key="7">
    <source>
        <dbReference type="PROSITE" id="PS51272"/>
    </source>
</evidence>
<sequence>MDWKKNRRAFYLSFLLAWGIGGISIPASAQNAGMPGSFEALAASPTQINCYWLPAKGATGYKLLRNGQLIAQLPSTATEYHDTNLQPNTNYTYVVEAEHGVEKPVAAPAYLERTFPVFPAGKTLDFDVVVVQASSGGVAAAIEAAKRGWKVALVEPTTRPGGMPVNGLCATDLRRPYHACNFFVRFQEEVKKIYAAEGIETNGLSYEPHVALQAMKSLLFSTPNITLYRLATLGKVYSEPSDAEGHRKVTAVQIRELTLDGEPTGRTAILRAKVFIDATDCGDLAAAAGAPFRLGREPRTPQEPHAGVIYYDRATDTLLPGSTGKGDKRIQSYAYLLVVKDYGPGTDHTIPKPPGYNEQDYIHTPPWKQSWAFTSGRMPGHKFELNQHPQGNDWQGINYRYPLDDWKQRAHIAELYRNHVLGYLYYIQTVQGQKQLGLPDDEFRDSGGFPPLLYVREGRRIMGQQLPTEADITYARHIIRPESIGIGDYPMDSHAVEPKRNWNRPDLGEGEFWLYRYTPWHELPLGIIVPKRLDNVWVVIAVSSTHVSYGTYRLELVRMAFGEAAGIGAALSLEFHLKSREVPARQIQLEMLPDLTAPYSDPHAVLYYFPDVPPSCKNYMQIQYLAARGFANSMTYFHPDAPTTWSELTRWLTRLAERAAPPPKVIGETTDSQGHPVQIVKKAFAPYMGQPVNLQALKELQEKPQSDLPVTRAEMAHWLVKVMGWSEAPAYLAGRYVDLTTEQEKRDVATLYQHDINSMMWDGYNAIRPDNKLAFQPDAPISHADMFAVLYVAQIGLGPLFYDNPVDGRNGRKVPPIPYEIVTVPKSNEKSAPNLRTYD</sequence>
<evidence type="ECO:0000256" key="2">
    <source>
        <dbReference type="ARBA" id="ARBA00022723"/>
    </source>
</evidence>
<feature type="domain" description="Fibronectin type-III" evidence="6">
    <location>
        <begin position="34"/>
        <end position="120"/>
    </location>
</feature>
<dbReference type="KEGG" id="ccz:CCALI_01356"/>
<dbReference type="eggNOG" id="COG0644">
    <property type="taxonomic scope" value="Bacteria"/>
</dbReference>
<feature type="domain" description="SLH" evidence="7">
    <location>
        <begin position="605"/>
        <end position="666"/>
    </location>
</feature>
<protein>
    <submittedName>
        <fullName evidence="8">Pyruvate/2-oxoglutarate dehydrogenase complex,dihydrolipoamide dehydrogenase (E3) component, and related enzymes</fullName>
    </submittedName>
</protein>
<keyword evidence="9" id="KW-1185">Reference proteome</keyword>
<reference evidence="9" key="1">
    <citation type="submission" date="2013-03" db="EMBL/GenBank/DDBJ databases">
        <title>Genome sequence of Chthonomonas calidirosea, the first sequenced genome from the Armatimonadetes phylum (formally candidate division OP10).</title>
        <authorList>
            <person name="Lee K.C.Y."/>
            <person name="Morgan X.C."/>
            <person name="Dunfield P.F."/>
            <person name="Tamas I."/>
            <person name="Houghton K.M."/>
            <person name="Vyssotski M."/>
            <person name="Ryan J.L.J."/>
            <person name="Lagutin K."/>
            <person name="McDonald I.R."/>
            <person name="Stott M.B."/>
        </authorList>
    </citation>
    <scope>NUCLEOTIDE SEQUENCE [LARGE SCALE GENOMIC DNA]</scope>
    <source>
        <strain evidence="9">DSM 23976 / ICMP 18418 / T49</strain>
    </source>
</reference>
<dbReference type="PATRIC" id="fig|1303518.3.peg.1387"/>
<dbReference type="SUPFAM" id="SSF49265">
    <property type="entry name" value="Fibronectin type III"/>
    <property type="match status" value="1"/>
</dbReference>
<dbReference type="SUPFAM" id="SSF51905">
    <property type="entry name" value="FAD/NAD(P)-binding domain"/>
    <property type="match status" value="1"/>
</dbReference>
<dbReference type="EMBL" id="HF951689">
    <property type="protein sequence ID" value="CCW35174.1"/>
    <property type="molecule type" value="Genomic_DNA"/>
</dbReference>
<keyword evidence="1" id="KW-0004">4Fe-4S</keyword>
<dbReference type="InterPro" id="IPR036116">
    <property type="entry name" value="FN3_sf"/>
</dbReference>
<keyword evidence="5" id="KW-0411">Iron-sulfur</keyword>
<dbReference type="STRING" id="454171.CP488_02741"/>
<dbReference type="GO" id="GO:0016491">
    <property type="term" value="F:oxidoreductase activity"/>
    <property type="evidence" value="ECO:0007669"/>
    <property type="project" value="UniProtKB-KW"/>
</dbReference>
<dbReference type="GO" id="GO:0051539">
    <property type="term" value="F:4 iron, 4 sulfur cluster binding"/>
    <property type="evidence" value="ECO:0007669"/>
    <property type="project" value="UniProtKB-KW"/>
</dbReference>
<keyword evidence="3" id="KW-0560">Oxidoreductase</keyword>
<evidence type="ECO:0000313" key="8">
    <source>
        <dbReference type="EMBL" id="CCW35174.1"/>
    </source>
</evidence>
<name>S0EU73_CHTCT</name>
<dbReference type="Gene3D" id="3.50.50.60">
    <property type="entry name" value="FAD/NAD(P)-binding domain"/>
    <property type="match status" value="1"/>
</dbReference>
<dbReference type="PROSITE" id="PS51272">
    <property type="entry name" value="SLH"/>
    <property type="match status" value="1"/>
</dbReference>
<organism evidence="8 9">
    <name type="scientific">Chthonomonas calidirosea (strain DSM 23976 / ICMP 18418 / T49)</name>
    <dbReference type="NCBI Taxonomy" id="1303518"/>
    <lineage>
        <taxon>Bacteria</taxon>
        <taxon>Bacillati</taxon>
        <taxon>Armatimonadota</taxon>
        <taxon>Chthonomonadia</taxon>
        <taxon>Chthonomonadales</taxon>
        <taxon>Chthonomonadaceae</taxon>
        <taxon>Chthonomonas</taxon>
    </lineage>
</organism>
<dbReference type="PROSITE" id="PS50853">
    <property type="entry name" value="FN3"/>
    <property type="match status" value="1"/>
</dbReference>
<dbReference type="InterPro" id="IPR001119">
    <property type="entry name" value="SLH_dom"/>
</dbReference>
<dbReference type="InterPro" id="IPR003961">
    <property type="entry name" value="FN3_dom"/>
</dbReference>
<gene>
    <name evidence="8" type="ORF">CCALI_01356</name>
</gene>
<dbReference type="GO" id="GO:0046872">
    <property type="term" value="F:metal ion binding"/>
    <property type="evidence" value="ECO:0007669"/>
    <property type="project" value="UniProtKB-KW"/>
</dbReference>
<dbReference type="Proteomes" id="UP000014227">
    <property type="component" value="Chromosome I"/>
</dbReference>
<dbReference type="AlphaFoldDB" id="S0EU73"/>
<dbReference type="InterPro" id="IPR039650">
    <property type="entry name" value="HdrA-like"/>
</dbReference>
<evidence type="ECO:0000313" key="9">
    <source>
        <dbReference type="Proteomes" id="UP000014227"/>
    </source>
</evidence>
<dbReference type="CDD" id="cd00063">
    <property type="entry name" value="FN3"/>
    <property type="match status" value="1"/>
</dbReference>
<dbReference type="Gene3D" id="2.60.40.10">
    <property type="entry name" value="Immunoglobulins"/>
    <property type="match status" value="1"/>
</dbReference>
<dbReference type="Pfam" id="PF12831">
    <property type="entry name" value="FAD_oxidored"/>
    <property type="match status" value="1"/>
</dbReference>
<dbReference type="InterPro" id="IPR013783">
    <property type="entry name" value="Ig-like_fold"/>
</dbReference>
<proteinExistence type="predicted"/>
<evidence type="ECO:0000259" key="6">
    <source>
        <dbReference type="PROSITE" id="PS50853"/>
    </source>
</evidence>
<accession>S0EU73</accession>
<dbReference type="OrthoDB" id="668499at2"/>
<keyword evidence="4" id="KW-0408">Iron</keyword>
<evidence type="ECO:0000256" key="1">
    <source>
        <dbReference type="ARBA" id="ARBA00022485"/>
    </source>
</evidence>
<dbReference type="InParanoid" id="S0EU73"/>
<evidence type="ECO:0000256" key="3">
    <source>
        <dbReference type="ARBA" id="ARBA00023002"/>
    </source>
</evidence>
<evidence type="ECO:0000256" key="4">
    <source>
        <dbReference type="ARBA" id="ARBA00023004"/>
    </source>
</evidence>
<dbReference type="SMART" id="SM00060">
    <property type="entry name" value="FN3"/>
    <property type="match status" value="1"/>
</dbReference>
<dbReference type="InterPro" id="IPR036188">
    <property type="entry name" value="FAD/NAD-bd_sf"/>
</dbReference>
<keyword evidence="2" id="KW-0479">Metal-binding</keyword>